<evidence type="ECO:0000313" key="1">
    <source>
        <dbReference type="EnsemblMetazoa" id="ACOM031304-PA.1"/>
    </source>
</evidence>
<sequence length="254" mass="28538">MRLHQRPQCTASRCRPVKEYAPDAAVHQGHRAHYAGFVRQVHVIPGAEIGAVFGKIIVRRACHVYLCCRSGSRRFRTKANRVTVALANEAPILWVNSIELEPALRRHGIALHVVLLSVPYAPVLRYGNHIDQHHWAVPDRMTVAASSTNGHYPTPSRPRMNAHSERSAFVVRRQLQTDLHEPAVGRGFLRPEQRVRVQCFVVPVGMEFARPELICCLILPPEQWLGGGHRHDLQLLPAKSIDNGTINAFGEQEP</sequence>
<dbReference type="EnsemblMetazoa" id="ACOM031304-RA">
    <property type="protein sequence ID" value="ACOM031304-PA.1"/>
    <property type="gene ID" value="ACOM031304"/>
</dbReference>
<proteinExistence type="predicted"/>
<accession>A0A8W7PGE7</accession>
<protein>
    <submittedName>
        <fullName evidence="1">Uncharacterized protein</fullName>
    </submittedName>
</protein>
<dbReference type="AlphaFoldDB" id="A0A8W7PGE7"/>
<name>A0A8W7PGE7_ANOCL</name>
<reference evidence="1" key="1">
    <citation type="submission" date="2022-08" db="UniProtKB">
        <authorList>
            <consortium name="EnsemblMetazoa"/>
        </authorList>
    </citation>
    <scope>IDENTIFICATION</scope>
</reference>
<dbReference type="Proteomes" id="UP000075882">
    <property type="component" value="Unassembled WGS sequence"/>
</dbReference>
<organism evidence="1">
    <name type="scientific">Anopheles coluzzii</name>
    <name type="common">African malaria mosquito</name>
    <dbReference type="NCBI Taxonomy" id="1518534"/>
    <lineage>
        <taxon>Eukaryota</taxon>
        <taxon>Metazoa</taxon>
        <taxon>Ecdysozoa</taxon>
        <taxon>Arthropoda</taxon>
        <taxon>Hexapoda</taxon>
        <taxon>Insecta</taxon>
        <taxon>Pterygota</taxon>
        <taxon>Neoptera</taxon>
        <taxon>Endopterygota</taxon>
        <taxon>Diptera</taxon>
        <taxon>Nematocera</taxon>
        <taxon>Culicoidea</taxon>
        <taxon>Culicidae</taxon>
        <taxon>Anophelinae</taxon>
        <taxon>Anopheles</taxon>
    </lineage>
</organism>